<proteinExistence type="predicted"/>
<dbReference type="OrthoDB" id="10054888at2759"/>
<reference evidence="1" key="1">
    <citation type="submission" date="2022-01" db="EMBL/GenBank/DDBJ databases">
        <authorList>
            <person name="King R."/>
        </authorList>
    </citation>
    <scope>NUCLEOTIDE SEQUENCE</scope>
</reference>
<sequence length="171" mass="19259">MQHIQRTVKKKVCQNRDDEWGDEVRVRVMGATSDLHAAGGRYLLSLMLYKINGFMAARNVESAHSKGAFSISSEEDEGFTVISTMNSNRSRMWNFVELYASYISNGGIRGRRILISDLLNYFGNDVVVLSSSGIASIICFRKETAHILNFKNSEDDDFNMFRIASKIKSGN</sequence>
<evidence type="ECO:0000313" key="2">
    <source>
        <dbReference type="Proteomes" id="UP001152799"/>
    </source>
</evidence>
<organism evidence="1 2">
    <name type="scientific">Ceutorhynchus assimilis</name>
    <name type="common">cabbage seed weevil</name>
    <dbReference type="NCBI Taxonomy" id="467358"/>
    <lineage>
        <taxon>Eukaryota</taxon>
        <taxon>Metazoa</taxon>
        <taxon>Ecdysozoa</taxon>
        <taxon>Arthropoda</taxon>
        <taxon>Hexapoda</taxon>
        <taxon>Insecta</taxon>
        <taxon>Pterygota</taxon>
        <taxon>Neoptera</taxon>
        <taxon>Endopterygota</taxon>
        <taxon>Coleoptera</taxon>
        <taxon>Polyphaga</taxon>
        <taxon>Cucujiformia</taxon>
        <taxon>Curculionidae</taxon>
        <taxon>Ceutorhynchinae</taxon>
        <taxon>Ceutorhynchus</taxon>
    </lineage>
</organism>
<gene>
    <name evidence="1" type="ORF">CEUTPL_LOCUS10805</name>
</gene>
<protein>
    <submittedName>
        <fullName evidence="1">Uncharacterized protein</fullName>
    </submittedName>
</protein>
<dbReference type="Proteomes" id="UP001152799">
    <property type="component" value="Chromosome 6"/>
</dbReference>
<dbReference type="EMBL" id="OU892282">
    <property type="protein sequence ID" value="CAG9770351.1"/>
    <property type="molecule type" value="Genomic_DNA"/>
</dbReference>
<name>A0A9N9MS07_9CUCU</name>
<evidence type="ECO:0000313" key="1">
    <source>
        <dbReference type="EMBL" id="CAG9770351.1"/>
    </source>
</evidence>
<dbReference type="AlphaFoldDB" id="A0A9N9MS07"/>
<accession>A0A9N9MS07</accession>
<keyword evidence="2" id="KW-1185">Reference proteome</keyword>